<dbReference type="EMBL" id="BSFK01000005">
    <property type="protein sequence ID" value="GLK75148.1"/>
    <property type="molecule type" value="Genomic_DNA"/>
</dbReference>
<dbReference type="Proteomes" id="UP001143364">
    <property type="component" value="Unassembled WGS sequence"/>
</dbReference>
<dbReference type="SMART" id="SM00100">
    <property type="entry name" value="cNMP"/>
    <property type="match status" value="1"/>
</dbReference>
<evidence type="ECO:0000259" key="1">
    <source>
        <dbReference type="PROSITE" id="PS50042"/>
    </source>
</evidence>
<dbReference type="PRINTS" id="PR00103">
    <property type="entry name" value="CAMPKINASE"/>
</dbReference>
<reference evidence="2" key="1">
    <citation type="journal article" date="2014" name="Int. J. Syst. Evol. Microbiol.">
        <title>Complete genome sequence of Corynebacterium casei LMG S-19264T (=DSM 44701T), isolated from a smear-ripened cheese.</title>
        <authorList>
            <consortium name="US DOE Joint Genome Institute (JGI-PGF)"/>
            <person name="Walter F."/>
            <person name="Albersmeier A."/>
            <person name="Kalinowski J."/>
            <person name="Ruckert C."/>
        </authorList>
    </citation>
    <scope>NUCLEOTIDE SEQUENCE</scope>
    <source>
        <strain evidence="2">VKM B-2555</strain>
    </source>
</reference>
<dbReference type="PANTHER" id="PTHR24567">
    <property type="entry name" value="CRP FAMILY TRANSCRIPTIONAL REGULATORY PROTEIN"/>
    <property type="match status" value="1"/>
</dbReference>
<organism evidence="2 3">
    <name type="scientific">Methylopila jiangsuensis</name>
    <dbReference type="NCBI Taxonomy" id="586230"/>
    <lineage>
        <taxon>Bacteria</taxon>
        <taxon>Pseudomonadati</taxon>
        <taxon>Pseudomonadota</taxon>
        <taxon>Alphaproteobacteria</taxon>
        <taxon>Hyphomicrobiales</taxon>
        <taxon>Methylopilaceae</taxon>
        <taxon>Methylopila</taxon>
    </lineage>
</organism>
<dbReference type="InterPro" id="IPR050397">
    <property type="entry name" value="Env_Response_Regulators"/>
</dbReference>
<dbReference type="GO" id="GO:0003700">
    <property type="term" value="F:DNA-binding transcription factor activity"/>
    <property type="evidence" value="ECO:0007669"/>
    <property type="project" value="TreeGrafter"/>
</dbReference>
<dbReference type="SUPFAM" id="SSF51206">
    <property type="entry name" value="cAMP-binding domain-like"/>
    <property type="match status" value="1"/>
</dbReference>
<dbReference type="PROSITE" id="PS50042">
    <property type="entry name" value="CNMP_BINDING_3"/>
    <property type="match status" value="1"/>
</dbReference>
<dbReference type="InterPro" id="IPR018490">
    <property type="entry name" value="cNMP-bd_dom_sf"/>
</dbReference>
<dbReference type="Gene3D" id="2.60.120.10">
    <property type="entry name" value="Jelly Rolls"/>
    <property type="match status" value="1"/>
</dbReference>
<dbReference type="Pfam" id="PF00027">
    <property type="entry name" value="cNMP_binding"/>
    <property type="match status" value="1"/>
</dbReference>
<sequence length="150" mass="16375">MALEDDIRTLSRAPVLDALGRDALRLIAFSADRQSLRDGQTLFREGQRADGGYVVMSGAIDLFRGKPGDGPSRRIGPGALIGEMALLTDVKRPATAVAVGAAGVLRIARPLFLRLFDEYPELAETLRQRLSERMAADMADLKRIEAALRR</sequence>
<dbReference type="PANTHER" id="PTHR24567:SF68">
    <property type="entry name" value="DNA-BINDING TRANSCRIPTIONAL DUAL REGULATOR CRP"/>
    <property type="match status" value="1"/>
</dbReference>
<accession>A0A9W6N2E4</accession>
<gene>
    <name evidence="2" type="ORF">GCM10008171_04020</name>
</gene>
<dbReference type="CDD" id="cd00038">
    <property type="entry name" value="CAP_ED"/>
    <property type="match status" value="1"/>
</dbReference>
<dbReference type="GO" id="GO:0005829">
    <property type="term" value="C:cytosol"/>
    <property type="evidence" value="ECO:0007669"/>
    <property type="project" value="TreeGrafter"/>
</dbReference>
<feature type="domain" description="Cyclic nucleotide-binding" evidence="1">
    <location>
        <begin position="15"/>
        <end position="133"/>
    </location>
</feature>
<proteinExistence type="predicted"/>
<keyword evidence="3" id="KW-1185">Reference proteome</keyword>
<evidence type="ECO:0000313" key="3">
    <source>
        <dbReference type="Proteomes" id="UP001143364"/>
    </source>
</evidence>
<evidence type="ECO:0000313" key="2">
    <source>
        <dbReference type="EMBL" id="GLK75148.1"/>
    </source>
</evidence>
<protein>
    <submittedName>
        <fullName evidence="2">Cyclic nucleotide-binding protein</fullName>
    </submittedName>
</protein>
<reference evidence="2" key="2">
    <citation type="submission" date="2023-01" db="EMBL/GenBank/DDBJ databases">
        <authorList>
            <person name="Sun Q."/>
            <person name="Evtushenko L."/>
        </authorList>
    </citation>
    <scope>NUCLEOTIDE SEQUENCE</scope>
    <source>
        <strain evidence="2">VKM B-2555</strain>
    </source>
</reference>
<dbReference type="InterPro" id="IPR014710">
    <property type="entry name" value="RmlC-like_jellyroll"/>
</dbReference>
<dbReference type="RefSeq" id="WP_271203117.1">
    <property type="nucleotide sequence ID" value="NZ_BSFK01000005.1"/>
</dbReference>
<name>A0A9W6N2E4_9HYPH</name>
<dbReference type="InterPro" id="IPR000595">
    <property type="entry name" value="cNMP-bd_dom"/>
</dbReference>
<comment type="caution">
    <text evidence="2">The sequence shown here is derived from an EMBL/GenBank/DDBJ whole genome shotgun (WGS) entry which is preliminary data.</text>
</comment>
<dbReference type="AlphaFoldDB" id="A0A9W6N2E4"/>